<protein>
    <submittedName>
        <fullName evidence="1">Uncharacterized protein</fullName>
    </submittedName>
</protein>
<evidence type="ECO:0000313" key="1">
    <source>
        <dbReference type="EMBL" id="GAI00006.1"/>
    </source>
</evidence>
<organism evidence="1">
    <name type="scientific">marine sediment metagenome</name>
    <dbReference type="NCBI Taxonomy" id="412755"/>
    <lineage>
        <taxon>unclassified sequences</taxon>
        <taxon>metagenomes</taxon>
        <taxon>ecological metagenomes</taxon>
    </lineage>
</organism>
<comment type="caution">
    <text evidence="1">The sequence shown here is derived from an EMBL/GenBank/DDBJ whole genome shotgun (WGS) entry which is preliminary data.</text>
</comment>
<proteinExistence type="predicted"/>
<name>X1L2A2_9ZZZZ</name>
<sequence>MRTELELKEVTFKFADGTQRVLTGDELSVWETLCSLKSDFLLPGNSSHVLGSIYEGLIQGFFPPEALDSCGKKLKLGWFSEDEGPPPRRLLSYKGG</sequence>
<dbReference type="AlphaFoldDB" id="X1L2A2"/>
<reference evidence="1" key="1">
    <citation type="journal article" date="2014" name="Front. Microbiol.">
        <title>High frequency of phylogenetically diverse reductive dehalogenase-homologous genes in deep subseafloor sedimentary metagenomes.</title>
        <authorList>
            <person name="Kawai M."/>
            <person name="Futagami T."/>
            <person name="Toyoda A."/>
            <person name="Takaki Y."/>
            <person name="Nishi S."/>
            <person name="Hori S."/>
            <person name="Arai W."/>
            <person name="Tsubouchi T."/>
            <person name="Morono Y."/>
            <person name="Uchiyama I."/>
            <person name="Ito T."/>
            <person name="Fujiyama A."/>
            <person name="Inagaki F."/>
            <person name="Takami H."/>
        </authorList>
    </citation>
    <scope>NUCLEOTIDE SEQUENCE</scope>
    <source>
        <strain evidence="1">Expedition CK06-06</strain>
    </source>
</reference>
<gene>
    <name evidence="1" type="ORF">S03H2_69772</name>
</gene>
<accession>X1L2A2</accession>
<dbReference type="EMBL" id="BARU01046182">
    <property type="protein sequence ID" value="GAI00006.1"/>
    <property type="molecule type" value="Genomic_DNA"/>
</dbReference>